<dbReference type="RefSeq" id="WP_111196289.1">
    <property type="nucleotide sequence ID" value="NZ_QKVK01000001.1"/>
</dbReference>
<evidence type="ECO:0000256" key="1">
    <source>
        <dbReference type="SAM" id="Coils"/>
    </source>
</evidence>
<evidence type="ECO:0000313" key="2">
    <source>
        <dbReference type="EMBL" id="PZF78960.1"/>
    </source>
</evidence>
<dbReference type="Pfam" id="PF04325">
    <property type="entry name" value="DUF465"/>
    <property type="match status" value="1"/>
</dbReference>
<dbReference type="EMBL" id="QKVK01000001">
    <property type="protein sequence ID" value="PZF78960.1"/>
    <property type="molecule type" value="Genomic_DNA"/>
</dbReference>
<proteinExistence type="predicted"/>
<organism evidence="2 3">
    <name type="scientific">Aestuariivirga litoralis</name>
    <dbReference type="NCBI Taxonomy" id="2650924"/>
    <lineage>
        <taxon>Bacteria</taxon>
        <taxon>Pseudomonadati</taxon>
        <taxon>Pseudomonadota</taxon>
        <taxon>Alphaproteobacteria</taxon>
        <taxon>Hyphomicrobiales</taxon>
        <taxon>Aestuariivirgaceae</taxon>
        <taxon>Aestuariivirga</taxon>
    </lineage>
</organism>
<dbReference type="InterPro" id="IPR038444">
    <property type="entry name" value="DUF465_sf"/>
</dbReference>
<keyword evidence="1" id="KW-0175">Coiled coil</keyword>
<feature type="coiled-coil region" evidence="1">
    <location>
        <begin position="7"/>
        <end position="55"/>
    </location>
</feature>
<dbReference type="Proteomes" id="UP000248795">
    <property type="component" value="Unassembled WGS sequence"/>
</dbReference>
<dbReference type="InterPro" id="IPR007420">
    <property type="entry name" value="DUF465"/>
</dbReference>
<gene>
    <name evidence="2" type="ORF">DK847_00560</name>
</gene>
<comment type="caution">
    <text evidence="2">The sequence shown here is derived from an EMBL/GenBank/DDBJ whole genome shotgun (WGS) entry which is preliminary data.</text>
</comment>
<name>A0A2W2B233_9HYPH</name>
<dbReference type="AlphaFoldDB" id="A0A2W2B233"/>
<protein>
    <submittedName>
        <fullName evidence="2">DUF465 domain-containing protein</fullName>
    </submittedName>
</protein>
<keyword evidence="3" id="KW-1185">Reference proteome</keyword>
<dbReference type="Gene3D" id="6.10.280.50">
    <property type="match status" value="1"/>
</dbReference>
<evidence type="ECO:0000313" key="3">
    <source>
        <dbReference type="Proteomes" id="UP000248795"/>
    </source>
</evidence>
<sequence>MSLQAHLGELHAKHKALEAELADAINHPASSDAEIAELKRKKLKIKDEISRLEHQHAA</sequence>
<accession>A0A2W2B233</accession>
<reference evidence="3" key="1">
    <citation type="submission" date="2018-06" db="EMBL/GenBank/DDBJ databases">
        <title>Aestuariibacter litoralis strain KCTC 52945T.</title>
        <authorList>
            <person name="Li X."/>
            <person name="Salam N."/>
            <person name="Li J.-L."/>
            <person name="Chen Y.-M."/>
            <person name="Yang Z.-W."/>
            <person name="Zhang L.-Y."/>
            <person name="Han M.-X."/>
            <person name="Xiao M."/>
            <person name="Li W.-J."/>
        </authorList>
    </citation>
    <scope>NUCLEOTIDE SEQUENCE [LARGE SCALE GENOMIC DNA]</scope>
    <source>
        <strain evidence="3">KCTC 52945</strain>
    </source>
</reference>